<name>A0A1I6DPG7_9FIRM</name>
<dbReference type="GO" id="GO:0005737">
    <property type="term" value="C:cytoplasm"/>
    <property type="evidence" value="ECO:0007669"/>
    <property type="project" value="UniProtKB-SubCell"/>
</dbReference>
<dbReference type="EMBL" id="FOYM01000014">
    <property type="protein sequence ID" value="SFR07281.1"/>
    <property type="molecule type" value="Genomic_DNA"/>
</dbReference>
<evidence type="ECO:0000256" key="9">
    <source>
        <dbReference type="ARBA" id="ARBA00022842"/>
    </source>
</evidence>
<evidence type="ECO:0000256" key="6">
    <source>
        <dbReference type="ARBA" id="ARBA00022723"/>
    </source>
</evidence>
<evidence type="ECO:0000313" key="11">
    <source>
        <dbReference type="EMBL" id="SFR07281.1"/>
    </source>
</evidence>
<dbReference type="NCBIfam" id="TIGR00150">
    <property type="entry name" value="T6A_YjeE"/>
    <property type="match status" value="1"/>
</dbReference>
<dbReference type="PANTHER" id="PTHR33540">
    <property type="entry name" value="TRNA THREONYLCARBAMOYLADENOSINE BIOSYNTHESIS PROTEIN TSAE"/>
    <property type="match status" value="1"/>
</dbReference>
<evidence type="ECO:0000256" key="4">
    <source>
        <dbReference type="ARBA" id="ARBA00022490"/>
    </source>
</evidence>
<dbReference type="GO" id="GO:0005524">
    <property type="term" value="F:ATP binding"/>
    <property type="evidence" value="ECO:0007669"/>
    <property type="project" value="UniProtKB-KW"/>
</dbReference>
<comment type="subcellular location">
    <subcellularLocation>
        <location evidence="1">Cytoplasm</location>
    </subcellularLocation>
</comment>
<evidence type="ECO:0000256" key="5">
    <source>
        <dbReference type="ARBA" id="ARBA00022694"/>
    </source>
</evidence>
<keyword evidence="12" id="KW-1185">Reference proteome</keyword>
<dbReference type="Proteomes" id="UP000199584">
    <property type="component" value="Unassembled WGS sequence"/>
</dbReference>
<keyword evidence="9" id="KW-0460">Magnesium</keyword>
<dbReference type="Gene3D" id="3.40.50.300">
    <property type="entry name" value="P-loop containing nucleotide triphosphate hydrolases"/>
    <property type="match status" value="1"/>
</dbReference>
<reference evidence="12" key="1">
    <citation type="submission" date="2016-10" db="EMBL/GenBank/DDBJ databases">
        <authorList>
            <person name="Varghese N."/>
            <person name="Submissions S."/>
        </authorList>
    </citation>
    <scope>NUCLEOTIDE SEQUENCE [LARGE SCALE GENOMIC DNA]</scope>
    <source>
        <strain evidence="12">DSM 3669</strain>
    </source>
</reference>
<evidence type="ECO:0000256" key="2">
    <source>
        <dbReference type="ARBA" id="ARBA00007599"/>
    </source>
</evidence>
<dbReference type="OrthoDB" id="9815896at2"/>
<dbReference type="Pfam" id="PF02367">
    <property type="entry name" value="TsaE"/>
    <property type="match status" value="1"/>
</dbReference>
<dbReference type="PANTHER" id="PTHR33540:SF2">
    <property type="entry name" value="TRNA THREONYLCARBAMOYLADENOSINE BIOSYNTHESIS PROTEIN TSAE"/>
    <property type="match status" value="1"/>
</dbReference>
<keyword evidence="4" id="KW-0963">Cytoplasm</keyword>
<keyword evidence="7" id="KW-0547">Nucleotide-binding</keyword>
<accession>A0A1I6DPG7</accession>
<evidence type="ECO:0000256" key="8">
    <source>
        <dbReference type="ARBA" id="ARBA00022840"/>
    </source>
</evidence>
<dbReference type="InterPro" id="IPR027417">
    <property type="entry name" value="P-loop_NTPase"/>
</dbReference>
<dbReference type="SUPFAM" id="SSF52540">
    <property type="entry name" value="P-loop containing nucleoside triphosphate hydrolases"/>
    <property type="match status" value="1"/>
</dbReference>
<evidence type="ECO:0000256" key="7">
    <source>
        <dbReference type="ARBA" id="ARBA00022741"/>
    </source>
</evidence>
<evidence type="ECO:0000256" key="1">
    <source>
        <dbReference type="ARBA" id="ARBA00004496"/>
    </source>
</evidence>
<keyword evidence="6" id="KW-0479">Metal-binding</keyword>
<dbReference type="AlphaFoldDB" id="A0A1I6DPG7"/>
<keyword evidence="8" id="KW-0067">ATP-binding</keyword>
<evidence type="ECO:0000256" key="3">
    <source>
        <dbReference type="ARBA" id="ARBA00019010"/>
    </source>
</evidence>
<dbReference type="InterPro" id="IPR003442">
    <property type="entry name" value="T6A_TsaE"/>
</dbReference>
<keyword evidence="5" id="KW-0819">tRNA processing</keyword>
<comment type="similarity">
    <text evidence="2">Belongs to the TsaE family.</text>
</comment>
<protein>
    <recommendedName>
        <fullName evidence="3">tRNA threonylcarbamoyladenosine biosynthesis protein TsaE</fullName>
    </recommendedName>
    <alternativeName>
        <fullName evidence="10">t(6)A37 threonylcarbamoyladenosine biosynthesis protein TsaE</fullName>
    </alternativeName>
</protein>
<proteinExistence type="inferred from homology"/>
<gene>
    <name evidence="11" type="ORF">SAMN05660706_11476</name>
</gene>
<dbReference type="RefSeq" id="WP_092483533.1">
    <property type="nucleotide sequence ID" value="NZ_FOYM01000014.1"/>
</dbReference>
<sequence>MFTTQTRSAGETLELGKTVGALLTAGDVISLDGDLGAGKTCFTTGVARGLGITGRVTSPTFTLINEYYSGRLPLYHLDVYRLGAPEELEDLGYEEYFYDTGVTMIEWAQKVENYLPPKRLDIIIEKSPEYENGRIFKIIPHGKRYEDLLRELMRRVYSGY</sequence>
<organism evidence="11 12">
    <name type="scientific">Desulfoscipio geothermicus DSM 3669</name>
    <dbReference type="NCBI Taxonomy" id="1121426"/>
    <lineage>
        <taxon>Bacteria</taxon>
        <taxon>Bacillati</taxon>
        <taxon>Bacillota</taxon>
        <taxon>Clostridia</taxon>
        <taxon>Eubacteriales</taxon>
        <taxon>Desulfallaceae</taxon>
        <taxon>Desulfoscipio</taxon>
    </lineage>
</organism>
<dbReference type="GO" id="GO:0046872">
    <property type="term" value="F:metal ion binding"/>
    <property type="evidence" value="ECO:0007669"/>
    <property type="project" value="UniProtKB-KW"/>
</dbReference>
<dbReference type="STRING" id="39060.SAMN05660706_11476"/>
<evidence type="ECO:0000256" key="10">
    <source>
        <dbReference type="ARBA" id="ARBA00032441"/>
    </source>
</evidence>
<evidence type="ECO:0000313" key="12">
    <source>
        <dbReference type="Proteomes" id="UP000199584"/>
    </source>
</evidence>
<dbReference type="GO" id="GO:0002949">
    <property type="term" value="P:tRNA threonylcarbamoyladenosine modification"/>
    <property type="evidence" value="ECO:0007669"/>
    <property type="project" value="InterPro"/>
</dbReference>